<evidence type="ECO:0000256" key="5">
    <source>
        <dbReference type="SAM" id="MobiDB-lite"/>
    </source>
</evidence>
<dbReference type="AlphaFoldDB" id="A0A1H6FMU6"/>
<dbReference type="Pfam" id="PF03720">
    <property type="entry name" value="UDPG_MGDP_dh_C"/>
    <property type="match status" value="1"/>
</dbReference>
<evidence type="ECO:0000313" key="7">
    <source>
        <dbReference type="EMBL" id="SEH11672.1"/>
    </source>
</evidence>
<dbReference type="InterPro" id="IPR008927">
    <property type="entry name" value="6-PGluconate_DH-like_C_sf"/>
</dbReference>
<dbReference type="InterPro" id="IPR036220">
    <property type="entry name" value="UDP-Glc/GDP-Man_DH_C_sf"/>
</dbReference>
<evidence type="ECO:0000256" key="4">
    <source>
        <dbReference type="PIRNR" id="PIRNR000124"/>
    </source>
</evidence>
<dbReference type="PANTHER" id="PTHR43491">
    <property type="entry name" value="UDP-N-ACETYL-D-MANNOSAMINE DEHYDROGENASE"/>
    <property type="match status" value="1"/>
</dbReference>
<evidence type="ECO:0000259" key="6">
    <source>
        <dbReference type="SMART" id="SM00984"/>
    </source>
</evidence>
<evidence type="ECO:0000313" key="8">
    <source>
        <dbReference type="Proteomes" id="UP000222056"/>
    </source>
</evidence>
<dbReference type="RefSeq" id="WP_093116478.1">
    <property type="nucleotide sequence ID" value="NZ_FNWJ01000001.1"/>
</dbReference>
<dbReference type="SMART" id="SM00984">
    <property type="entry name" value="UDPG_MGDP_dh_C"/>
    <property type="match status" value="1"/>
</dbReference>
<dbReference type="NCBIfam" id="TIGR03026">
    <property type="entry name" value="NDP-sugDHase"/>
    <property type="match status" value="1"/>
</dbReference>
<evidence type="ECO:0000256" key="2">
    <source>
        <dbReference type="ARBA" id="ARBA00023002"/>
    </source>
</evidence>
<comment type="similarity">
    <text evidence="1 4">Belongs to the UDP-glucose/GDP-mannose dehydrogenase family.</text>
</comment>
<dbReference type="EMBL" id="FNWJ01000001">
    <property type="protein sequence ID" value="SEH11672.1"/>
    <property type="molecule type" value="Genomic_DNA"/>
</dbReference>
<protein>
    <submittedName>
        <fullName evidence="7">UDP-N-acetyl-D-mannosaminuronic acid dehydrogenase</fullName>
    </submittedName>
</protein>
<gene>
    <name evidence="7" type="ORF">SAMN02745716_0844</name>
</gene>
<dbReference type="PIRSF" id="PIRSF500136">
    <property type="entry name" value="UDP_ManNAc_DH"/>
    <property type="match status" value="1"/>
</dbReference>
<dbReference type="GO" id="GO:0000271">
    <property type="term" value="P:polysaccharide biosynthetic process"/>
    <property type="evidence" value="ECO:0007669"/>
    <property type="project" value="InterPro"/>
</dbReference>
<dbReference type="GO" id="GO:0016616">
    <property type="term" value="F:oxidoreductase activity, acting on the CH-OH group of donors, NAD or NADP as acceptor"/>
    <property type="evidence" value="ECO:0007669"/>
    <property type="project" value="InterPro"/>
</dbReference>
<evidence type="ECO:0000256" key="1">
    <source>
        <dbReference type="ARBA" id="ARBA00006601"/>
    </source>
</evidence>
<dbReference type="STRING" id="29539.SAMN02745716_0844"/>
<feature type="region of interest" description="Disordered" evidence="5">
    <location>
        <begin position="407"/>
        <end position="431"/>
    </location>
</feature>
<keyword evidence="8" id="KW-1185">Reference proteome</keyword>
<dbReference type="SUPFAM" id="SSF48179">
    <property type="entry name" value="6-phosphogluconate dehydrogenase C-terminal domain-like"/>
    <property type="match status" value="1"/>
</dbReference>
<keyword evidence="3" id="KW-0520">NAD</keyword>
<dbReference type="Proteomes" id="UP000222056">
    <property type="component" value="Unassembled WGS sequence"/>
</dbReference>
<feature type="domain" description="UDP-glucose/GDP-mannose dehydrogenase C-terminal" evidence="6">
    <location>
        <begin position="310"/>
        <end position="397"/>
    </location>
</feature>
<accession>A0A1H6FMU6</accession>
<name>A0A1H6FMU6_THEAL</name>
<organism evidence="7 8">
    <name type="scientific">Thermoleophilum album</name>
    <dbReference type="NCBI Taxonomy" id="29539"/>
    <lineage>
        <taxon>Bacteria</taxon>
        <taxon>Bacillati</taxon>
        <taxon>Actinomycetota</taxon>
        <taxon>Thermoleophilia</taxon>
        <taxon>Thermoleophilales</taxon>
        <taxon>Thermoleophilaceae</taxon>
        <taxon>Thermoleophilum</taxon>
    </lineage>
</organism>
<dbReference type="GO" id="GO:0016628">
    <property type="term" value="F:oxidoreductase activity, acting on the CH-CH group of donors, NAD or NADP as acceptor"/>
    <property type="evidence" value="ECO:0007669"/>
    <property type="project" value="InterPro"/>
</dbReference>
<dbReference type="InterPro" id="IPR014027">
    <property type="entry name" value="UDP-Glc/GDP-Man_DH_C"/>
</dbReference>
<sequence>MGARVAVVGLGRVGLPLALSFADHGLSVIGIDRDRNVLEAVRSGHMPFRERGTQALLERALASGRLQTAESVVAAGEAEDIVLTLGTPAHEHIEIDVGQIRSALDDLLPVLRPGHALLLRSTVAPGTTEWVAGYIEQRRGLRTGREVFVAHVPERIAQNRFLEEIGTLPCIVGASDPESARRAADLFAVFGCEIRHTTPVQAELAKIWTNILRYTQFSLPNLLMMECEQYGANVFEVIDLINRDYPRGGIASPGLTAGTCLRKDFAFSEERSPAPGMLLAVSRVHETVPRFLVDGLKRRLGGSLRDRKVAVLGLTFKRDCDDTRDSLSYKLIRLLERELAIVARHDPYVPDQSDPLDEALADAEAVVIATNHSVYDGIARRLRQGVIVADPWNASGTGVVFARVGAPDGERELSPSTIASRSPAPTEDDAS</sequence>
<reference evidence="8" key="1">
    <citation type="submission" date="2016-10" db="EMBL/GenBank/DDBJ databases">
        <authorList>
            <person name="Varghese N."/>
            <person name="Submissions S."/>
        </authorList>
    </citation>
    <scope>NUCLEOTIDE SEQUENCE [LARGE SCALE GENOMIC DNA]</scope>
    <source>
        <strain evidence="8">ATCC 35263</strain>
    </source>
</reference>
<dbReference type="GO" id="GO:0051287">
    <property type="term" value="F:NAD binding"/>
    <property type="evidence" value="ECO:0007669"/>
    <property type="project" value="InterPro"/>
</dbReference>
<dbReference type="PANTHER" id="PTHR43491:SF2">
    <property type="entry name" value="UDP-N-ACETYL-D-MANNOSAMINE DEHYDROGENASE"/>
    <property type="match status" value="1"/>
</dbReference>
<dbReference type="InterPro" id="IPR014026">
    <property type="entry name" value="UDP-Glc/GDP-Man_DH_dimer"/>
</dbReference>
<dbReference type="Pfam" id="PF00984">
    <property type="entry name" value="UDPG_MGDP_dh"/>
    <property type="match status" value="1"/>
</dbReference>
<keyword evidence="2" id="KW-0560">Oxidoreductase</keyword>
<dbReference type="SUPFAM" id="SSF51735">
    <property type="entry name" value="NAD(P)-binding Rossmann-fold domains"/>
    <property type="match status" value="1"/>
</dbReference>
<dbReference type="SUPFAM" id="SSF52413">
    <property type="entry name" value="UDP-glucose/GDP-mannose dehydrogenase C-terminal domain"/>
    <property type="match status" value="1"/>
</dbReference>
<proteinExistence type="inferred from homology"/>
<dbReference type="PIRSF" id="PIRSF000124">
    <property type="entry name" value="UDPglc_GDPman_dh"/>
    <property type="match status" value="1"/>
</dbReference>
<dbReference type="InterPro" id="IPR028359">
    <property type="entry name" value="UDP_ManNAc/GlcNAc_DH"/>
</dbReference>
<dbReference type="Pfam" id="PF03721">
    <property type="entry name" value="UDPG_MGDP_dh_N"/>
    <property type="match status" value="1"/>
</dbReference>
<dbReference type="InterPro" id="IPR001732">
    <property type="entry name" value="UDP-Glc/GDP-Man_DH_N"/>
</dbReference>
<dbReference type="OrthoDB" id="5193947at2"/>
<dbReference type="Gene3D" id="3.40.50.720">
    <property type="entry name" value="NAD(P)-binding Rossmann-like Domain"/>
    <property type="match status" value="2"/>
</dbReference>
<evidence type="ECO:0000256" key="3">
    <source>
        <dbReference type="ARBA" id="ARBA00023027"/>
    </source>
</evidence>
<dbReference type="InterPro" id="IPR017476">
    <property type="entry name" value="UDP-Glc/GDP-Man"/>
</dbReference>
<dbReference type="InterPro" id="IPR036291">
    <property type="entry name" value="NAD(P)-bd_dom_sf"/>
</dbReference>